<keyword evidence="8 14" id="KW-1133">Transmembrane helix</keyword>
<dbReference type="GO" id="GO:0008331">
    <property type="term" value="F:high voltage-gated calcium channel activity"/>
    <property type="evidence" value="ECO:0007669"/>
    <property type="project" value="TreeGrafter"/>
</dbReference>
<feature type="transmembrane region" description="Helical" evidence="14">
    <location>
        <begin position="627"/>
        <end position="649"/>
    </location>
</feature>
<feature type="domain" description="Ion transport" evidence="15">
    <location>
        <begin position="234"/>
        <end position="447"/>
    </location>
</feature>
<feature type="transmembrane region" description="Helical" evidence="14">
    <location>
        <begin position="113"/>
        <end position="131"/>
    </location>
</feature>
<evidence type="ECO:0000256" key="8">
    <source>
        <dbReference type="ARBA" id="ARBA00022989"/>
    </source>
</evidence>
<keyword evidence="7" id="KW-0851">Voltage-gated channel</keyword>
<keyword evidence="6" id="KW-0106">Calcium</keyword>
<dbReference type="InterPro" id="IPR005821">
    <property type="entry name" value="Ion_trans_dom"/>
</dbReference>
<feature type="transmembrane region" description="Helical" evidence="14">
    <location>
        <begin position="71"/>
        <end position="93"/>
    </location>
</feature>
<gene>
    <name evidence="16" type="primary">Contig5903.g6327</name>
    <name evidence="16" type="ORF">STYLEM_1746</name>
</gene>
<feature type="compositionally biased region" description="Polar residues" evidence="13">
    <location>
        <begin position="1027"/>
        <end position="1043"/>
    </location>
</feature>
<feature type="region of interest" description="Disordered" evidence="13">
    <location>
        <begin position="1027"/>
        <end position="1051"/>
    </location>
</feature>
<evidence type="ECO:0000256" key="6">
    <source>
        <dbReference type="ARBA" id="ARBA00022837"/>
    </source>
</evidence>
<evidence type="ECO:0000256" key="13">
    <source>
        <dbReference type="SAM" id="MobiDB-lite"/>
    </source>
</evidence>
<dbReference type="InterPro" id="IPR050599">
    <property type="entry name" value="VDCC_alpha-1_subunit"/>
</dbReference>
<feature type="transmembrane region" description="Helical" evidence="14">
    <location>
        <begin position="711"/>
        <end position="733"/>
    </location>
</feature>
<evidence type="ECO:0000256" key="9">
    <source>
        <dbReference type="ARBA" id="ARBA00023065"/>
    </source>
</evidence>
<dbReference type="FunFam" id="1.10.287.70:FF:000166">
    <property type="entry name" value="Voltage-gated Ca2+ channel, alpha subunit"/>
    <property type="match status" value="1"/>
</dbReference>
<keyword evidence="17" id="KW-1185">Reference proteome</keyword>
<reference evidence="16 17" key="1">
    <citation type="submission" date="2014-06" db="EMBL/GenBank/DDBJ databases">
        <authorList>
            <person name="Swart Estienne"/>
        </authorList>
    </citation>
    <scope>NUCLEOTIDE SEQUENCE [LARGE SCALE GENOMIC DNA]</scope>
    <source>
        <strain evidence="16 17">130c</strain>
    </source>
</reference>
<feature type="transmembrane region" description="Helical" evidence="14">
    <location>
        <begin position="531"/>
        <end position="553"/>
    </location>
</feature>
<evidence type="ECO:0000256" key="4">
    <source>
        <dbReference type="ARBA" id="ARBA00022673"/>
    </source>
</evidence>
<dbReference type="AlphaFoldDB" id="A0A077ZSD5"/>
<feature type="region of interest" description="Disordered" evidence="13">
    <location>
        <begin position="1067"/>
        <end position="1132"/>
    </location>
</feature>
<evidence type="ECO:0000259" key="15">
    <source>
        <dbReference type="Pfam" id="PF00520"/>
    </source>
</evidence>
<keyword evidence="4" id="KW-0107">Calcium channel</keyword>
<organism evidence="16 17">
    <name type="scientific">Stylonychia lemnae</name>
    <name type="common">Ciliate</name>
    <dbReference type="NCBI Taxonomy" id="5949"/>
    <lineage>
        <taxon>Eukaryota</taxon>
        <taxon>Sar</taxon>
        <taxon>Alveolata</taxon>
        <taxon>Ciliophora</taxon>
        <taxon>Intramacronucleata</taxon>
        <taxon>Spirotrichea</taxon>
        <taxon>Stichotrichia</taxon>
        <taxon>Sporadotrichida</taxon>
        <taxon>Oxytrichidae</taxon>
        <taxon>Stylonychinae</taxon>
        <taxon>Stylonychia</taxon>
    </lineage>
</organism>
<dbReference type="PANTHER" id="PTHR45628:SF7">
    <property type="entry name" value="VOLTAGE-DEPENDENT CALCIUM CHANNEL TYPE A SUBUNIT ALPHA-1"/>
    <property type="match status" value="1"/>
</dbReference>
<feature type="transmembrane region" description="Helical" evidence="14">
    <location>
        <begin position="415"/>
        <end position="438"/>
    </location>
</feature>
<evidence type="ECO:0000256" key="7">
    <source>
        <dbReference type="ARBA" id="ARBA00022882"/>
    </source>
</evidence>
<keyword evidence="9" id="KW-0406">Ion transport</keyword>
<evidence type="ECO:0000256" key="1">
    <source>
        <dbReference type="ARBA" id="ARBA00004141"/>
    </source>
</evidence>
<keyword evidence="11" id="KW-0325">Glycoprotein</keyword>
<dbReference type="InParanoid" id="A0A077ZSD5"/>
<feature type="transmembrane region" description="Helical" evidence="14">
    <location>
        <begin position="258"/>
        <end position="281"/>
    </location>
</feature>
<dbReference type="Gene3D" id="1.10.238.10">
    <property type="entry name" value="EF-hand"/>
    <property type="match status" value="1"/>
</dbReference>
<keyword evidence="2" id="KW-0813">Transport</keyword>
<dbReference type="SUPFAM" id="SSF81324">
    <property type="entry name" value="Voltage-gated potassium channels"/>
    <property type="match status" value="2"/>
</dbReference>
<name>A0A077ZSD5_STYLE</name>
<sequence length="1132" mass="131434">MPSPGSDEHYLRFFESYARSPRNDLMMIPKEPGDFRERVERETIRGRYGVFHQTLEQYLNRQRRAYTVPRLVLFWLGSFAFMQHAFFAFNQTFQNLASNGKFSNHPNYKLLEPIYSGFYLLRPVFLSYIFYRMTKLMGVMVIRHQTQLKLHRLIAFQVQAMMHSRVLKLLNQKCQCHLDSKVWQVIKPTKRCNANPRSKNSVVIMAYQLHYAVQIKIDMRNLRFYQICQRITYVVKYAYGFIQDENSYLKETWSQMDFFIVVTSLIDTTISGVNLPIIKIIRLLCILRPQRFISHNSSMKTVVIALLSSMGAIFNVGIVVVCIFLMFSILGVNLFAGKLQYCTVDTYIIGDNVTCFKQRGEWKTYNQNFDNVIQGMLTLFSVATLEGWPDLMYTYTDITGVESGPKPNASPTNSYFFVAFVFIGAFFFMNLFVGVLFMNFEAAQRDEKEALLLEGHEVKWVDMMKMIVDAKPEIIKIPKNKISIFMYAFTKGESKFDFFIMICIILNMVQMAMTYEGMTVEYTKGLEFSNYFFTAVFTLECVFKLIGNGSAYFIPGWHKFDFFVVCSSYIDIVMAQLSATSLKFLRVGPQLARVLRVLRVSRLFRLLNKYKGLQALLQTITFSLPSLFNVFALLMLVYFIFAVLGVFMFNGITQGTQIDPIYFNFQNFSQAMIILLRISTGEDWPLIMYDTMNTSSECIPGKNCGLSYAPIFFIIFVMIQSYVMLNLFILIILQQFELYYLPNDNILQQFRNDLDTFKLTWAKYAKEFTGIKIRANDLVSFFKHLGGKLGFGNVSESEMLRNIVKMNLESDEEGFIYFNELLYKTMKRTYGTERTKKKILIDIELKTLERLQKIKSKTISKERKTERIKAVTVNPFLAVMYKNMSFKAWTKQYKVNVPKRAEEQDFGLERDSSEEEQSQENIKIDDDEYEYVTEQDLSCDEDDLSELENSAKNINLEKSVNALIHDLNLHTPMEQQEANNTQFSSQPLLLNNNQSGNDISNKLIGIEDRSMVEQQQPNSGTFKIKLQQATQMQRNSSTDNQAISPPVHRSPELNLKLDLNKARLSHNHDISQFQKQEYEGDSSEESEDGDSSPDVNENDNVDRYVEAVERKSSKTSLDKQYSTRDKLVKKNQ</sequence>
<evidence type="ECO:0000256" key="3">
    <source>
        <dbReference type="ARBA" id="ARBA00022568"/>
    </source>
</evidence>
<keyword evidence="3" id="KW-0109">Calcium transport</keyword>
<evidence type="ECO:0000256" key="5">
    <source>
        <dbReference type="ARBA" id="ARBA00022692"/>
    </source>
</evidence>
<proteinExistence type="predicted"/>
<evidence type="ECO:0000313" key="17">
    <source>
        <dbReference type="Proteomes" id="UP000039865"/>
    </source>
</evidence>
<protein>
    <submittedName>
        <fullName evidence="16">Cation channel family protein</fullName>
    </submittedName>
</protein>
<dbReference type="Pfam" id="PF00520">
    <property type="entry name" value="Ion_trans"/>
    <property type="match status" value="2"/>
</dbReference>
<evidence type="ECO:0000256" key="10">
    <source>
        <dbReference type="ARBA" id="ARBA00023136"/>
    </source>
</evidence>
<feature type="domain" description="Ion transport" evidence="15">
    <location>
        <begin position="496"/>
        <end position="738"/>
    </location>
</feature>
<accession>A0A077ZSD5</accession>
<feature type="transmembrane region" description="Helical" evidence="14">
    <location>
        <begin position="302"/>
        <end position="330"/>
    </location>
</feature>
<dbReference type="Proteomes" id="UP000039865">
    <property type="component" value="Unassembled WGS sequence"/>
</dbReference>
<feature type="compositionally biased region" description="Basic and acidic residues" evidence="13">
    <location>
        <begin position="1100"/>
        <end position="1112"/>
    </location>
</feature>
<dbReference type="OrthoDB" id="431720at2759"/>
<evidence type="ECO:0000256" key="2">
    <source>
        <dbReference type="ARBA" id="ARBA00022448"/>
    </source>
</evidence>
<dbReference type="Gene3D" id="1.20.120.350">
    <property type="entry name" value="Voltage-gated potassium channels. Chain C"/>
    <property type="match status" value="2"/>
</dbReference>
<feature type="transmembrane region" description="Helical" evidence="14">
    <location>
        <begin position="496"/>
        <end position="515"/>
    </location>
</feature>
<dbReference type="EMBL" id="CCKQ01001663">
    <property type="protein sequence ID" value="CDW72782.1"/>
    <property type="molecule type" value="Genomic_DNA"/>
</dbReference>
<dbReference type="GO" id="GO:0005891">
    <property type="term" value="C:voltage-gated calcium channel complex"/>
    <property type="evidence" value="ECO:0007669"/>
    <property type="project" value="TreeGrafter"/>
</dbReference>
<dbReference type="InterPro" id="IPR027359">
    <property type="entry name" value="Volt_channel_dom_sf"/>
</dbReference>
<evidence type="ECO:0000256" key="11">
    <source>
        <dbReference type="ARBA" id="ARBA00023180"/>
    </source>
</evidence>
<keyword evidence="10 14" id="KW-0472">Membrane</keyword>
<keyword evidence="5 14" id="KW-0812">Transmembrane</keyword>
<evidence type="ECO:0000313" key="16">
    <source>
        <dbReference type="EMBL" id="CDW72782.1"/>
    </source>
</evidence>
<dbReference type="Gene3D" id="1.10.287.70">
    <property type="match status" value="2"/>
</dbReference>
<dbReference type="PANTHER" id="PTHR45628">
    <property type="entry name" value="VOLTAGE-DEPENDENT CALCIUM CHANNEL TYPE A SUBUNIT ALPHA-1"/>
    <property type="match status" value="1"/>
</dbReference>
<dbReference type="FunFam" id="1.10.287.70:FF:000117">
    <property type="entry name" value="Voltage-gated Ca2+ channel, alpha subunit"/>
    <property type="match status" value="1"/>
</dbReference>
<evidence type="ECO:0000256" key="14">
    <source>
        <dbReference type="SAM" id="Phobius"/>
    </source>
</evidence>
<evidence type="ECO:0000256" key="12">
    <source>
        <dbReference type="ARBA" id="ARBA00023303"/>
    </source>
</evidence>
<comment type="subcellular location">
    <subcellularLocation>
        <location evidence="1">Membrane</location>
        <topology evidence="1">Multi-pass membrane protein</topology>
    </subcellularLocation>
</comment>
<keyword evidence="12" id="KW-0407">Ion channel</keyword>
<feature type="compositionally biased region" description="Basic and acidic residues" evidence="13">
    <location>
        <begin position="1121"/>
        <end position="1132"/>
    </location>
</feature>
<feature type="compositionally biased region" description="Acidic residues" evidence="13">
    <location>
        <begin position="1079"/>
        <end position="1099"/>
    </location>
</feature>
<dbReference type="GO" id="GO:0098703">
    <property type="term" value="P:calcium ion import across plasma membrane"/>
    <property type="evidence" value="ECO:0007669"/>
    <property type="project" value="TreeGrafter"/>
</dbReference>